<evidence type="ECO:0000313" key="1">
    <source>
        <dbReference type="EMBL" id="MDQ0465548.1"/>
    </source>
</evidence>
<name>A0ABU0IU61_9CAUL</name>
<comment type="caution">
    <text evidence="1">The sequence shown here is derived from an EMBL/GenBank/DDBJ whole genome shotgun (WGS) entry which is preliminary data.</text>
</comment>
<sequence length="313" mass="34799">MPDFGCGQPAKVGEGQWRTDFTFRQGRVQVKKTGADLKLDGVLIAECLLWFAYHLMVLSVAGWRRLRHPPGPRIWFEPDTPRPWYLIRAAMTWGGFRLARSPQEADARFYFDDSTWGGLPADGLLNGRCRDVSKSHVAAVFEQVFGYPLALDPQTWVGPAVEKGELNGAHDGRVVQCPTAPQPGRCYQKLVDTAEGDFIHDLRTPTVGGVPVVVWEKKKPGDNRFSIHNLSVKRHDPRDVYSPEELALIARFCAAMGLDWGGLDILRDRPSGRIYIVDVNKTDVGPVIALSWADKLVSTGMLARALGRLVGVR</sequence>
<keyword evidence="2" id="KW-1185">Reference proteome</keyword>
<evidence type="ECO:0008006" key="3">
    <source>
        <dbReference type="Google" id="ProtNLM"/>
    </source>
</evidence>
<evidence type="ECO:0000313" key="2">
    <source>
        <dbReference type="Proteomes" id="UP001228905"/>
    </source>
</evidence>
<dbReference type="Proteomes" id="UP001228905">
    <property type="component" value="Unassembled WGS sequence"/>
</dbReference>
<accession>A0ABU0IU61</accession>
<dbReference type="Gene3D" id="3.30.470.20">
    <property type="entry name" value="ATP-grasp fold, B domain"/>
    <property type="match status" value="1"/>
</dbReference>
<protein>
    <recommendedName>
        <fullName evidence="3">ATP-grasp domain-containing protein</fullName>
    </recommendedName>
</protein>
<proteinExistence type="predicted"/>
<reference evidence="1 2" key="1">
    <citation type="submission" date="2023-07" db="EMBL/GenBank/DDBJ databases">
        <title>Genomic Encyclopedia of Type Strains, Phase IV (KMG-IV): sequencing the most valuable type-strain genomes for metagenomic binning, comparative biology and taxonomic classification.</title>
        <authorList>
            <person name="Goeker M."/>
        </authorList>
    </citation>
    <scope>NUCLEOTIDE SEQUENCE [LARGE SCALE GENOMIC DNA]</scope>
    <source>
        <strain evidence="1 2">DSM 18695</strain>
    </source>
</reference>
<dbReference type="EMBL" id="JAUSVS010000007">
    <property type="protein sequence ID" value="MDQ0465548.1"/>
    <property type="molecule type" value="Genomic_DNA"/>
</dbReference>
<dbReference type="RefSeq" id="WP_307350969.1">
    <property type="nucleotide sequence ID" value="NZ_JAUSVS010000007.1"/>
</dbReference>
<organism evidence="1 2">
    <name type="scientific">Caulobacter ginsengisoli</name>
    <dbReference type="NCBI Taxonomy" id="400775"/>
    <lineage>
        <taxon>Bacteria</taxon>
        <taxon>Pseudomonadati</taxon>
        <taxon>Pseudomonadota</taxon>
        <taxon>Alphaproteobacteria</taxon>
        <taxon>Caulobacterales</taxon>
        <taxon>Caulobacteraceae</taxon>
        <taxon>Caulobacter</taxon>
    </lineage>
</organism>
<gene>
    <name evidence="1" type="ORF">QO010_003337</name>
</gene>